<comment type="function">
    <text evidence="1">Reversible hydration of carbon dioxide.</text>
</comment>
<protein>
    <submittedName>
        <fullName evidence="6">Bifunctional monodehydroascorbate reductase and carbonic anhydrase nectarin-3-like</fullName>
    </submittedName>
</protein>
<comment type="similarity">
    <text evidence="3">Belongs to the alpha-class carbonic anhydrase family.</text>
</comment>
<reference evidence="6 7" key="1">
    <citation type="journal article" date="2018" name="Front. Plant Sci.">
        <title>Red Clover (Trifolium pratense) and Zigzag Clover (T. medium) - A Picture of Genomic Similarities and Differences.</title>
        <authorList>
            <person name="Dluhosova J."/>
            <person name="Istvanek J."/>
            <person name="Nedelnik J."/>
            <person name="Repkova J."/>
        </authorList>
    </citation>
    <scope>NUCLEOTIDE SEQUENCE [LARGE SCALE GENOMIC DNA]</scope>
    <source>
        <strain evidence="7">cv. 10/8</strain>
        <tissue evidence="6">Leaf</tissue>
    </source>
</reference>
<comment type="caution">
    <text evidence="6">The sequence shown here is derived from an EMBL/GenBank/DDBJ whole genome shotgun (WGS) entry which is preliminary data.</text>
</comment>
<dbReference type="EMBL" id="LXQA010145613">
    <property type="protein sequence ID" value="MCI25163.1"/>
    <property type="molecule type" value="Genomic_DNA"/>
</dbReference>
<evidence type="ECO:0000256" key="2">
    <source>
        <dbReference type="ARBA" id="ARBA00004470"/>
    </source>
</evidence>
<comment type="catalytic activity">
    <reaction evidence="4">
        <text>hydrogencarbonate + H(+) = CO2 + H2O</text>
        <dbReference type="Rhea" id="RHEA:10748"/>
        <dbReference type="ChEBI" id="CHEBI:15377"/>
        <dbReference type="ChEBI" id="CHEBI:15378"/>
        <dbReference type="ChEBI" id="CHEBI:16526"/>
        <dbReference type="ChEBI" id="CHEBI:17544"/>
        <dbReference type="EC" id="4.2.1.1"/>
    </reaction>
</comment>
<evidence type="ECO:0000313" key="7">
    <source>
        <dbReference type="Proteomes" id="UP000265520"/>
    </source>
</evidence>
<dbReference type="Proteomes" id="UP000265520">
    <property type="component" value="Unassembled WGS sequence"/>
</dbReference>
<dbReference type="Pfam" id="PF00194">
    <property type="entry name" value="Carb_anhydrase"/>
    <property type="match status" value="1"/>
</dbReference>
<keyword evidence="7" id="KW-1185">Reference proteome</keyword>
<dbReference type="GO" id="GO:0008270">
    <property type="term" value="F:zinc ion binding"/>
    <property type="evidence" value="ECO:0007669"/>
    <property type="project" value="InterPro"/>
</dbReference>
<evidence type="ECO:0000256" key="4">
    <source>
        <dbReference type="ARBA" id="ARBA00048348"/>
    </source>
</evidence>
<evidence type="ECO:0000256" key="1">
    <source>
        <dbReference type="ARBA" id="ARBA00002904"/>
    </source>
</evidence>
<sequence length="96" mass="10825">KGPENWGKIKPEWKLCGIGKLQSPIDILNNMVQELPELGKLEKDYKPAPAVLKNRGHDVKVEWNGDAGKFDIKGISYKLVNCHWHIPAEHTLNGTK</sequence>
<dbReference type="InterPro" id="IPR041891">
    <property type="entry name" value="Alpha_CA_prokaryot-like"/>
</dbReference>
<dbReference type="SUPFAM" id="SSF51069">
    <property type="entry name" value="Carbonic anhydrase"/>
    <property type="match status" value="1"/>
</dbReference>
<evidence type="ECO:0000259" key="5">
    <source>
        <dbReference type="PROSITE" id="PS51144"/>
    </source>
</evidence>
<dbReference type="PROSITE" id="PS51144">
    <property type="entry name" value="ALPHA_CA_2"/>
    <property type="match status" value="1"/>
</dbReference>
<dbReference type="GO" id="GO:0009570">
    <property type="term" value="C:chloroplast stroma"/>
    <property type="evidence" value="ECO:0007669"/>
    <property type="project" value="UniProtKB-SubCell"/>
</dbReference>
<dbReference type="InterPro" id="IPR023561">
    <property type="entry name" value="Carbonic_anhydrase_a-class"/>
</dbReference>
<dbReference type="InterPro" id="IPR001148">
    <property type="entry name" value="CA_dom"/>
</dbReference>
<name>A0A392QL69_9FABA</name>
<evidence type="ECO:0000256" key="3">
    <source>
        <dbReference type="ARBA" id="ARBA00006365"/>
    </source>
</evidence>
<dbReference type="PANTHER" id="PTHR18952">
    <property type="entry name" value="CARBONIC ANHYDRASE"/>
    <property type="match status" value="1"/>
</dbReference>
<proteinExistence type="inferred from homology"/>
<dbReference type="GO" id="GO:0006730">
    <property type="term" value="P:one-carbon metabolic process"/>
    <property type="evidence" value="ECO:0007669"/>
    <property type="project" value="TreeGrafter"/>
</dbReference>
<dbReference type="Gene3D" id="3.10.200.10">
    <property type="entry name" value="Alpha carbonic anhydrase"/>
    <property type="match status" value="1"/>
</dbReference>
<feature type="non-terminal residue" evidence="6">
    <location>
        <position position="1"/>
    </location>
</feature>
<feature type="domain" description="Alpha-carbonic anhydrase" evidence="5">
    <location>
        <begin position="1"/>
        <end position="96"/>
    </location>
</feature>
<accession>A0A392QL69</accession>
<dbReference type="CDD" id="cd03124">
    <property type="entry name" value="alpha_CA_prokaryotic_like"/>
    <property type="match status" value="1"/>
</dbReference>
<comment type="subcellular location">
    <subcellularLocation>
        <location evidence="2">Plastid</location>
        <location evidence="2">Chloroplast stroma</location>
    </subcellularLocation>
</comment>
<dbReference type="PANTHER" id="PTHR18952:SF271">
    <property type="entry name" value="ALPHA CARBONIC ANHYDRASE 4-RELATED"/>
    <property type="match status" value="1"/>
</dbReference>
<organism evidence="6 7">
    <name type="scientific">Trifolium medium</name>
    <dbReference type="NCBI Taxonomy" id="97028"/>
    <lineage>
        <taxon>Eukaryota</taxon>
        <taxon>Viridiplantae</taxon>
        <taxon>Streptophyta</taxon>
        <taxon>Embryophyta</taxon>
        <taxon>Tracheophyta</taxon>
        <taxon>Spermatophyta</taxon>
        <taxon>Magnoliopsida</taxon>
        <taxon>eudicotyledons</taxon>
        <taxon>Gunneridae</taxon>
        <taxon>Pentapetalae</taxon>
        <taxon>rosids</taxon>
        <taxon>fabids</taxon>
        <taxon>Fabales</taxon>
        <taxon>Fabaceae</taxon>
        <taxon>Papilionoideae</taxon>
        <taxon>50 kb inversion clade</taxon>
        <taxon>NPAAA clade</taxon>
        <taxon>Hologalegina</taxon>
        <taxon>IRL clade</taxon>
        <taxon>Trifolieae</taxon>
        <taxon>Trifolium</taxon>
    </lineage>
</organism>
<evidence type="ECO:0000313" key="6">
    <source>
        <dbReference type="EMBL" id="MCI25163.1"/>
    </source>
</evidence>
<dbReference type="AlphaFoldDB" id="A0A392QL69"/>
<dbReference type="GO" id="GO:0004089">
    <property type="term" value="F:carbonate dehydratase activity"/>
    <property type="evidence" value="ECO:0007669"/>
    <property type="project" value="UniProtKB-EC"/>
</dbReference>
<dbReference type="InterPro" id="IPR036398">
    <property type="entry name" value="CA_dom_sf"/>
</dbReference>